<dbReference type="InterPro" id="IPR002656">
    <property type="entry name" value="Acyl_transf_3_dom"/>
</dbReference>
<keyword evidence="3" id="KW-0012">Acyltransferase</keyword>
<feature type="transmembrane region" description="Helical" evidence="1">
    <location>
        <begin position="266"/>
        <end position="284"/>
    </location>
</feature>
<evidence type="ECO:0000259" key="2">
    <source>
        <dbReference type="Pfam" id="PF01757"/>
    </source>
</evidence>
<gene>
    <name evidence="3" type="ORF">LZZ85_21370</name>
</gene>
<dbReference type="PANTHER" id="PTHR37312:SF1">
    <property type="entry name" value="MEMBRANE-BOUND ACYLTRANSFERASE YKRP-RELATED"/>
    <property type="match status" value="1"/>
</dbReference>
<evidence type="ECO:0000256" key="1">
    <source>
        <dbReference type="SAM" id="Phobius"/>
    </source>
</evidence>
<feature type="transmembrane region" description="Helical" evidence="1">
    <location>
        <begin position="160"/>
        <end position="177"/>
    </location>
</feature>
<feature type="transmembrane region" description="Helical" evidence="1">
    <location>
        <begin position="330"/>
        <end position="352"/>
    </location>
</feature>
<feature type="transmembrane region" description="Helical" evidence="1">
    <location>
        <begin position="118"/>
        <end position="140"/>
    </location>
</feature>
<dbReference type="PANTHER" id="PTHR37312">
    <property type="entry name" value="MEMBRANE-BOUND ACYLTRANSFERASE YKRP-RELATED"/>
    <property type="match status" value="1"/>
</dbReference>
<dbReference type="InterPro" id="IPR052734">
    <property type="entry name" value="Nod_factor_acetyltransferase"/>
</dbReference>
<keyword evidence="1" id="KW-0472">Membrane</keyword>
<feature type="domain" description="Acyltransferase 3" evidence="2">
    <location>
        <begin position="41"/>
        <end position="347"/>
    </location>
</feature>
<dbReference type="GO" id="GO:0016746">
    <property type="term" value="F:acyltransferase activity"/>
    <property type="evidence" value="ECO:0007669"/>
    <property type="project" value="UniProtKB-KW"/>
</dbReference>
<feature type="transmembrane region" description="Helical" evidence="1">
    <location>
        <begin position="214"/>
        <end position="229"/>
    </location>
</feature>
<evidence type="ECO:0000313" key="3">
    <source>
        <dbReference type="EMBL" id="MCG2616861.1"/>
    </source>
</evidence>
<keyword evidence="3" id="KW-0808">Transferase</keyword>
<dbReference type="Pfam" id="PF01757">
    <property type="entry name" value="Acyl_transf_3"/>
    <property type="match status" value="1"/>
</dbReference>
<keyword evidence="1" id="KW-1133">Transmembrane helix</keyword>
<dbReference type="EMBL" id="JAKLTR010000015">
    <property type="protein sequence ID" value="MCG2616861.1"/>
    <property type="molecule type" value="Genomic_DNA"/>
</dbReference>
<name>A0ABS9KX16_9BACT</name>
<dbReference type="RefSeq" id="WP_237875398.1">
    <property type="nucleotide sequence ID" value="NZ_JAKLTR010000015.1"/>
</dbReference>
<keyword evidence="1" id="KW-0812">Transmembrane</keyword>
<evidence type="ECO:0000313" key="4">
    <source>
        <dbReference type="Proteomes" id="UP001165367"/>
    </source>
</evidence>
<feature type="transmembrane region" description="Helical" evidence="1">
    <location>
        <begin position="80"/>
        <end position="97"/>
    </location>
</feature>
<protein>
    <submittedName>
        <fullName evidence="3">Acyltransferase</fullName>
    </submittedName>
</protein>
<feature type="transmembrane region" description="Helical" evidence="1">
    <location>
        <begin position="304"/>
        <end position="324"/>
    </location>
</feature>
<comment type="caution">
    <text evidence="3">The sequence shown here is derived from an EMBL/GenBank/DDBJ whole genome shotgun (WGS) entry which is preliminary data.</text>
</comment>
<dbReference type="Proteomes" id="UP001165367">
    <property type="component" value="Unassembled WGS sequence"/>
</dbReference>
<accession>A0ABS9KX16</accession>
<proteinExistence type="predicted"/>
<reference evidence="3" key="1">
    <citation type="submission" date="2022-01" db="EMBL/GenBank/DDBJ databases">
        <authorList>
            <person name="Jo J.-H."/>
            <person name="Im W.-T."/>
        </authorList>
    </citation>
    <scope>NUCLEOTIDE SEQUENCE</scope>
    <source>
        <strain evidence="3">NA20</strain>
    </source>
</reference>
<sequence length="382" mass="44589">MGKSETATTLNTMTNTTTTRSLKDRVKALFNFGVLERERFPWVDYLRGIAIILVVYRHVLIGLERGSIHVPTYLATANEIFYSFRMPLFFILSGLFINSSIGKRTLSRLFYFKFENLFYPYLVWAFIQVTIQIVLSSYSNSHRSLIDYTYIFYQPRALDQLWYLPALFNTTIIYILVKTKLKPPSWLQLIIGLTTYLLSPYFDSISMISDWMEFYLFFALGDVISTAFFNDKFQQFLKSKVVLLCVTPVFIATQVFYLNYHKGNMIEFLLIALIGCFYMFILAFRMQEWKILPVLRVFGYHSLYIYVMHVMIAAFTRTILTKAFGIDNSIVLLIIGIAAGIIIPIIIFNLFVKDGFAWRLFYLTKPGLREKKKQTEVVSTQK</sequence>
<keyword evidence="4" id="KW-1185">Reference proteome</keyword>
<organism evidence="3 4">
    <name type="scientific">Terrimonas ginsenosidimutans</name>
    <dbReference type="NCBI Taxonomy" id="2908004"/>
    <lineage>
        <taxon>Bacteria</taxon>
        <taxon>Pseudomonadati</taxon>
        <taxon>Bacteroidota</taxon>
        <taxon>Chitinophagia</taxon>
        <taxon>Chitinophagales</taxon>
        <taxon>Chitinophagaceae</taxon>
        <taxon>Terrimonas</taxon>
    </lineage>
</organism>
<feature type="transmembrane region" description="Helical" evidence="1">
    <location>
        <begin position="241"/>
        <end position="260"/>
    </location>
</feature>